<organism evidence="6 7">
    <name type="scientific">Adlercreutzia caecimuris</name>
    <dbReference type="NCBI Taxonomy" id="671266"/>
    <lineage>
        <taxon>Bacteria</taxon>
        <taxon>Bacillati</taxon>
        <taxon>Actinomycetota</taxon>
        <taxon>Coriobacteriia</taxon>
        <taxon>Eggerthellales</taxon>
        <taxon>Eggerthellaceae</taxon>
        <taxon>Adlercreutzia</taxon>
    </lineage>
</organism>
<keyword evidence="4" id="KW-0472">Membrane</keyword>
<evidence type="ECO:0000256" key="1">
    <source>
        <dbReference type="ARBA" id="ARBA00023015"/>
    </source>
</evidence>
<feature type="transmembrane region" description="Helical" evidence="4">
    <location>
        <begin position="274"/>
        <end position="292"/>
    </location>
</feature>
<protein>
    <submittedName>
        <fullName evidence="6">Helix-turn-helix transcriptional regulator</fullName>
    </submittedName>
</protein>
<evidence type="ECO:0000256" key="2">
    <source>
        <dbReference type="ARBA" id="ARBA00023125"/>
    </source>
</evidence>
<dbReference type="InterPro" id="IPR016032">
    <property type="entry name" value="Sig_transdc_resp-reg_C-effctor"/>
</dbReference>
<feature type="transmembrane region" description="Helical" evidence="4">
    <location>
        <begin position="298"/>
        <end position="315"/>
    </location>
</feature>
<dbReference type="GO" id="GO:0003677">
    <property type="term" value="F:DNA binding"/>
    <property type="evidence" value="ECO:0007669"/>
    <property type="project" value="UniProtKB-KW"/>
</dbReference>
<feature type="transmembrane region" description="Helical" evidence="4">
    <location>
        <begin position="244"/>
        <end position="262"/>
    </location>
</feature>
<evidence type="ECO:0000259" key="5">
    <source>
        <dbReference type="PROSITE" id="PS50043"/>
    </source>
</evidence>
<feature type="transmembrane region" description="Helical" evidence="4">
    <location>
        <begin position="218"/>
        <end position="238"/>
    </location>
</feature>
<feature type="transmembrane region" description="Helical" evidence="4">
    <location>
        <begin position="361"/>
        <end position="380"/>
    </location>
</feature>
<accession>A0A4S4G2P9</accession>
<reference evidence="6 7" key="1">
    <citation type="submission" date="2019-04" db="EMBL/GenBank/DDBJ databases">
        <title>Microbes associate with the intestines of laboratory mice.</title>
        <authorList>
            <person name="Navarre W."/>
            <person name="Wong E."/>
            <person name="Huang K.C."/>
            <person name="Tropini C."/>
            <person name="Ng K."/>
            <person name="Yu B."/>
        </authorList>
    </citation>
    <scope>NUCLEOTIDE SEQUENCE [LARGE SCALE GENOMIC DNA]</scope>
    <source>
        <strain evidence="6 7">NM80_B27</strain>
    </source>
</reference>
<keyword evidence="3" id="KW-0804">Transcription</keyword>
<dbReference type="CDD" id="cd06170">
    <property type="entry name" value="LuxR_C_like"/>
    <property type="match status" value="1"/>
</dbReference>
<dbReference type="Gene3D" id="1.10.10.10">
    <property type="entry name" value="Winged helix-like DNA-binding domain superfamily/Winged helix DNA-binding domain"/>
    <property type="match status" value="1"/>
</dbReference>
<keyword evidence="2" id="KW-0238">DNA-binding</keyword>
<feature type="transmembrane region" description="Helical" evidence="4">
    <location>
        <begin position="176"/>
        <end position="197"/>
    </location>
</feature>
<evidence type="ECO:0000256" key="4">
    <source>
        <dbReference type="SAM" id="Phobius"/>
    </source>
</evidence>
<sequence length="480" mass="52007">MDAMGERKEHRQGSAAALSGRRLADMTKLVPSFFGFAFVRAWDDLVFSRFAALFPDTPWLGQDIVSLGMLPVFLLIVFAARRLAPLYRRPVLVIGAPLLMVASVVFYELLLGMPDGAQVALVLVALLAGAGAALSILQWAELQSCLNSLQIVLYVSGSFFLGSLLGWMALDAGPERMAVVLLLLPALSLLCLKAAFAKIATSDLPKNDWGAVRFPWKLVIVLGVYEFAMGVTQGDVAFGEDAPVLGVLAASAVLFCLAFFFSHRFDFTRIYRTPFVLMVCGLLAALLSFSASSAVANVLVSTGYALMFLLLTMLLCDISHRYGVSAALLCSIEELVMFTGVGGHLVAQPAVRAAVPLLQDGTVLSISLAVLVVIASMVLLSEREYSRWGASFFGVGSRDSEADVRAAFVERCDELALQHRLSPREKEVFQLIAEGKSPSEIEGELYIASGTLKSHTRRIYQKFDVHSRGELVALLQENKG</sequence>
<evidence type="ECO:0000313" key="6">
    <source>
        <dbReference type="EMBL" id="THG36782.1"/>
    </source>
</evidence>
<dbReference type="AlphaFoldDB" id="A0A4S4G2P9"/>
<comment type="caution">
    <text evidence="6">The sequence shown here is derived from an EMBL/GenBank/DDBJ whole genome shotgun (WGS) entry which is preliminary data.</text>
</comment>
<feature type="transmembrane region" description="Helical" evidence="4">
    <location>
        <begin position="64"/>
        <end position="84"/>
    </location>
</feature>
<keyword evidence="4" id="KW-0812">Transmembrane</keyword>
<dbReference type="InterPro" id="IPR036388">
    <property type="entry name" value="WH-like_DNA-bd_sf"/>
</dbReference>
<dbReference type="Proteomes" id="UP000308978">
    <property type="component" value="Unassembled WGS sequence"/>
</dbReference>
<dbReference type="SMART" id="SM00421">
    <property type="entry name" value="HTH_LUXR"/>
    <property type="match status" value="1"/>
</dbReference>
<keyword evidence="1" id="KW-0805">Transcription regulation</keyword>
<name>A0A4S4G2P9_9ACTN</name>
<dbReference type="Pfam" id="PF00196">
    <property type="entry name" value="GerE"/>
    <property type="match status" value="1"/>
</dbReference>
<feature type="transmembrane region" description="Helical" evidence="4">
    <location>
        <begin position="91"/>
        <end position="110"/>
    </location>
</feature>
<dbReference type="SUPFAM" id="SSF46894">
    <property type="entry name" value="C-terminal effector domain of the bipartite response regulators"/>
    <property type="match status" value="1"/>
</dbReference>
<dbReference type="EMBL" id="SSTJ01000011">
    <property type="protein sequence ID" value="THG36782.1"/>
    <property type="molecule type" value="Genomic_DNA"/>
</dbReference>
<feature type="transmembrane region" description="Helical" evidence="4">
    <location>
        <begin position="116"/>
        <end position="139"/>
    </location>
</feature>
<dbReference type="PROSITE" id="PS50043">
    <property type="entry name" value="HTH_LUXR_2"/>
    <property type="match status" value="1"/>
</dbReference>
<dbReference type="PRINTS" id="PR00038">
    <property type="entry name" value="HTHLUXR"/>
</dbReference>
<feature type="transmembrane region" description="Helical" evidence="4">
    <location>
        <begin position="322"/>
        <end position="341"/>
    </location>
</feature>
<evidence type="ECO:0000313" key="7">
    <source>
        <dbReference type="Proteomes" id="UP000308978"/>
    </source>
</evidence>
<dbReference type="PANTHER" id="PTHR44688:SF16">
    <property type="entry name" value="DNA-BINDING TRANSCRIPTIONAL ACTIVATOR DEVR_DOSR"/>
    <property type="match status" value="1"/>
</dbReference>
<dbReference type="InterPro" id="IPR000792">
    <property type="entry name" value="Tscrpt_reg_LuxR_C"/>
</dbReference>
<feature type="domain" description="HTH luxR-type" evidence="5">
    <location>
        <begin position="414"/>
        <end position="479"/>
    </location>
</feature>
<dbReference type="GO" id="GO:0006355">
    <property type="term" value="P:regulation of DNA-templated transcription"/>
    <property type="evidence" value="ECO:0007669"/>
    <property type="project" value="InterPro"/>
</dbReference>
<evidence type="ECO:0000256" key="3">
    <source>
        <dbReference type="ARBA" id="ARBA00023163"/>
    </source>
</evidence>
<feature type="transmembrane region" description="Helical" evidence="4">
    <location>
        <begin position="151"/>
        <end position="170"/>
    </location>
</feature>
<keyword evidence="4" id="KW-1133">Transmembrane helix</keyword>
<dbReference type="PANTHER" id="PTHR44688">
    <property type="entry name" value="DNA-BINDING TRANSCRIPTIONAL ACTIVATOR DEVR_DOSR"/>
    <property type="match status" value="1"/>
</dbReference>
<proteinExistence type="predicted"/>
<gene>
    <name evidence="6" type="ORF">E5986_08605</name>
</gene>